<gene>
    <name evidence="5" type="ORF">SPIL2461_LOCUS15678</name>
</gene>
<feature type="non-terminal residue" evidence="5">
    <location>
        <position position="1"/>
    </location>
</feature>
<name>A0A812UUZ2_SYMPI</name>
<dbReference type="GO" id="GO:0000215">
    <property type="term" value="F:tRNA 2'-phosphotransferase activity"/>
    <property type="evidence" value="ECO:0007669"/>
    <property type="project" value="UniProtKB-EC"/>
</dbReference>
<dbReference type="EC" id="2.7.1.160" evidence="2"/>
<dbReference type="InterPro" id="IPR042080">
    <property type="entry name" value="RNA_2'-PTrans_N"/>
</dbReference>
<reference evidence="5" key="1">
    <citation type="submission" date="2021-02" db="EMBL/GenBank/DDBJ databases">
        <authorList>
            <person name="Dougan E. K."/>
            <person name="Rhodes N."/>
            <person name="Thang M."/>
            <person name="Chan C."/>
        </authorList>
    </citation>
    <scope>NUCLEOTIDE SEQUENCE</scope>
</reference>
<dbReference type="Proteomes" id="UP000649617">
    <property type="component" value="Unassembled WGS sequence"/>
</dbReference>
<feature type="region of interest" description="Disordered" evidence="4">
    <location>
        <begin position="194"/>
        <end position="222"/>
    </location>
</feature>
<dbReference type="AlphaFoldDB" id="A0A812UUZ2"/>
<dbReference type="EMBL" id="CAJNIZ010039155">
    <property type="protein sequence ID" value="CAE7587882.1"/>
    <property type="molecule type" value="Genomic_DNA"/>
</dbReference>
<evidence type="ECO:0000256" key="2">
    <source>
        <dbReference type="ARBA" id="ARBA00012007"/>
    </source>
</evidence>
<dbReference type="InterPro" id="IPR002745">
    <property type="entry name" value="Ptrans_KptA/Tpt1"/>
</dbReference>
<protein>
    <recommendedName>
        <fullName evidence="2">2'-phosphotransferase</fullName>
        <ecNumber evidence="2">2.7.1.160</ecNumber>
    </recommendedName>
</protein>
<organism evidence="5 6">
    <name type="scientific">Symbiodinium pilosum</name>
    <name type="common">Dinoflagellate</name>
    <dbReference type="NCBI Taxonomy" id="2952"/>
    <lineage>
        <taxon>Eukaryota</taxon>
        <taxon>Sar</taxon>
        <taxon>Alveolata</taxon>
        <taxon>Dinophyceae</taxon>
        <taxon>Suessiales</taxon>
        <taxon>Symbiodiniaceae</taxon>
        <taxon>Symbiodinium</taxon>
    </lineage>
</organism>
<comment type="caution">
    <text evidence="5">The sequence shown here is derived from an EMBL/GenBank/DDBJ whole genome shotgun (WGS) entry which is preliminary data.</text>
</comment>
<comment type="catalytic activity">
    <reaction evidence="3">
        <text>2'-phospho-[ligated tRNA] + NAD(+) = mature tRNA + ADP-alpha-D-ribose 1'',2''-cyclic phosphate + nicotinamide</text>
        <dbReference type="Rhea" id="RHEA:23324"/>
        <dbReference type="Rhea" id="RHEA-COMP:11106"/>
        <dbReference type="Rhea" id="RHEA-COMP:11107"/>
        <dbReference type="ChEBI" id="CHEBI:17154"/>
        <dbReference type="ChEBI" id="CHEBI:57540"/>
        <dbReference type="ChEBI" id="CHEBI:76596"/>
        <dbReference type="ChEBI" id="CHEBI:82883"/>
        <dbReference type="ChEBI" id="CHEBI:85027"/>
        <dbReference type="EC" id="2.7.1.160"/>
    </reaction>
</comment>
<comment type="function">
    <text evidence="1">Catalyzes the last step of tRNA splicing, the transfer of the splice junction 2'-phosphate from ligated tRNA to NAD to produce ADP-ribose 1''-2'' cyclic phosphate.</text>
</comment>
<dbReference type="Pfam" id="PF01885">
    <property type="entry name" value="PTS_2-RNA"/>
    <property type="match status" value="1"/>
</dbReference>
<dbReference type="Gene3D" id="1.10.10.970">
    <property type="entry name" value="RNA 2'-phosphotransferase, Tpt1/KptA family, N-terminal domain"/>
    <property type="match status" value="1"/>
</dbReference>
<proteinExistence type="predicted"/>
<evidence type="ECO:0000256" key="4">
    <source>
        <dbReference type="SAM" id="MobiDB-lite"/>
    </source>
</evidence>
<feature type="compositionally biased region" description="Basic and acidic residues" evidence="4">
    <location>
        <begin position="194"/>
        <end position="206"/>
    </location>
</feature>
<evidence type="ECO:0000313" key="5">
    <source>
        <dbReference type="EMBL" id="CAE7587882.1"/>
    </source>
</evidence>
<evidence type="ECO:0000256" key="1">
    <source>
        <dbReference type="ARBA" id="ARBA00003343"/>
    </source>
</evidence>
<sequence>ALRVLAAIRRRPRSGFVSIVLGNNAPVYHLPAAFNELNEHFAAEARQLGVHTLDIKQLLDRAEFKDLWHLWRSDRNRALLGPYFAREVQVLLLEATTARYYCSLKRLAEKFPFDPNDYFTIEERTELVSQIHAGQMEGVSTAREINRTAERPEAISREAANDSLNELNAIEDFYLSRIPANLAVPPLPAELVRSAEEAQPARKPVEEQSAGGNPEPGPDEVDTTVHREIDANFAVDTLGDLPDLAVRSSTREVAEGAEPQKKGGKCLEMDAEGWVKVEAVLEYLKAESDETWALAEVIDAFKFDKKQRFALRGPASPHSKLLIPVWPYQIRANQ</sequence>
<evidence type="ECO:0000313" key="6">
    <source>
        <dbReference type="Proteomes" id="UP000649617"/>
    </source>
</evidence>
<accession>A0A812UUZ2</accession>
<evidence type="ECO:0000256" key="3">
    <source>
        <dbReference type="ARBA" id="ARBA00047949"/>
    </source>
</evidence>
<dbReference type="SUPFAM" id="SSF56399">
    <property type="entry name" value="ADP-ribosylation"/>
    <property type="match status" value="1"/>
</dbReference>
<keyword evidence="6" id="KW-1185">Reference proteome</keyword>
<feature type="non-terminal residue" evidence="5">
    <location>
        <position position="334"/>
    </location>
</feature>